<dbReference type="AlphaFoldDB" id="A0AA43KEG6"/>
<comment type="caution">
    <text evidence="1">The sequence shown here is derived from an EMBL/GenBank/DDBJ whole genome shotgun (WGS) entry which is preliminary data.</text>
</comment>
<dbReference type="Proteomes" id="UP001159370">
    <property type="component" value="Unassembled WGS sequence"/>
</dbReference>
<protein>
    <submittedName>
        <fullName evidence="1">Uncharacterized protein</fullName>
    </submittedName>
</protein>
<organism evidence="1 2">
    <name type="scientific">Umezakia ovalisporum FSS-62</name>
    <dbReference type="NCBI Taxonomy" id="2971776"/>
    <lineage>
        <taxon>Bacteria</taxon>
        <taxon>Bacillati</taxon>
        <taxon>Cyanobacteriota</taxon>
        <taxon>Cyanophyceae</taxon>
        <taxon>Nostocales</taxon>
        <taxon>Nodulariaceae</taxon>
        <taxon>Umezakia</taxon>
    </lineage>
</organism>
<name>A0AA43KEG6_9CYAN</name>
<accession>A0AA43KEG6</accession>
<dbReference type="GeneID" id="83685458"/>
<dbReference type="RefSeq" id="WP_280650414.1">
    <property type="nucleotide sequence ID" value="NZ_JANQDL010000048.1"/>
</dbReference>
<dbReference type="EMBL" id="JANQDL010000048">
    <property type="protein sequence ID" value="MDH6063417.1"/>
    <property type="molecule type" value="Genomic_DNA"/>
</dbReference>
<gene>
    <name evidence="1" type="ORF">NWP23_06425</name>
</gene>
<evidence type="ECO:0000313" key="2">
    <source>
        <dbReference type="Proteomes" id="UP001159370"/>
    </source>
</evidence>
<proteinExistence type="predicted"/>
<evidence type="ECO:0000313" key="1">
    <source>
        <dbReference type="EMBL" id="MDH6063417.1"/>
    </source>
</evidence>
<sequence>MAKDFTQLKKLPDYEWLQEPTAAVLQQSLKNLESPFKNFFAKGARFPKFKSQHSHHSMGFPESCSIKGGGLKLHCFALTGRLSRNPDNTNYLG</sequence>
<reference evidence="1 2" key="1">
    <citation type="journal article" date="2023" name="J. Phycol.">
        <title>Chrysosporum ovalisporum is synonymous with the true-branching cyanobacterium Umezakia natans (Nostocales/Aphanizomenonaceae).</title>
        <authorList>
            <person name="McGregor G.B."/>
            <person name="Sendall B.C."/>
            <person name="Niiyama Y."/>
            <person name="Tuji A."/>
            <person name="Willis A."/>
        </authorList>
    </citation>
    <scope>NUCLEOTIDE SEQUENCE [LARGE SCALE GENOMIC DNA]</scope>
    <source>
        <strain evidence="1 2">FSS-62</strain>
    </source>
</reference>